<organism evidence="1 2">
    <name type="scientific">Coemansia pectinata</name>
    <dbReference type="NCBI Taxonomy" id="1052879"/>
    <lineage>
        <taxon>Eukaryota</taxon>
        <taxon>Fungi</taxon>
        <taxon>Fungi incertae sedis</taxon>
        <taxon>Zoopagomycota</taxon>
        <taxon>Kickxellomycotina</taxon>
        <taxon>Kickxellomycetes</taxon>
        <taxon>Kickxellales</taxon>
        <taxon>Kickxellaceae</taxon>
        <taxon>Coemansia</taxon>
    </lineage>
</organism>
<dbReference type="Proteomes" id="UP001140011">
    <property type="component" value="Unassembled WGS sequence"/>
</dbReference>
<dbReference type="EMBL" id="JANBUH010000026">
    <property type="protein sequence ID" value="KAJ2756437.1"/>
    <property type="molecule type" value="Genomic_DNA"/>
</dbReference>
<keyword evidence="2" id="KW-1185">Reference proteome</keyword>
<protein>
    <submittedName>
        <fullName evidence="1">Uncharacterized protein</fullName>
    </submittedName>
</protein>
<comment type="caution">
    <text evidence="1">The sequence shown here is derived from an EMBL/GenBank/DDBJ whole genome shotgun (WGS) entry which is preliminary data.</text>
</comment>
<sequence>MADFEVEHHLNSVTTLFSDERGKGVVYPNMQFLTLADRCGLIPPELPCTKHVAPFPNLISLKLDILYPFGDDVLFRGNSATLQLMEVTPDPVFLTTLNSYKVFDEGKYKKLRHLCLTEMVNEYIDTTAPAPLMTKFLSNLAGSVQTMDLEISVEAKDLVAMVAADRQAFRDLQILKARSTHLSLFDILCLLKGLPSLVRLDCSVADMGPELDHVAPEDLPDYVVSNYSDIGKHFQTWRADFSRGSNYSRVTVYAMLLGVVCPKFTKVESPHTSVTSYCEDISKALRSSAFHKYALRLGKLLELAK</sequence>
<accession>A0A9W8H2T3</accession>
<evidence type="ECO:0000313" key="1">
    <source>
        <dbReference type="EMBL" id="KAJ2756437.1"/>
    </source>
</evidence>
<dbReference type="AlphaFoldDB" id="A0A9W8H2T3"/>
<dbReference type="OrthoDB" id="5584798at2759"/>
<evidence type="ECO:0000313" key="2">
    <source>
        <dbReference type="Proteomes" id="UP001140011"/>
    </source>
</evidence>
<proteinExistence type="predicted"/>
<reference evidence="1" key="1">
    <citation type="submission" date="2022-07" db="EMBL/GenBank/DDBJ databases">
        <title>Phylogenomic reconstructions and comparative analyses of Kickxellomycotina fungi.</title>
        <authorList>
            <person name="Reynolds N.K."/>
            <person name="Stajich J.E."/>
            <person name="Barry K."/>
            <person name="Grigoriev I.V."/>
            <person name="Crous P."/>
            <person name="Smith M.E."/>
        </authorList>
    </citation>
    <scope>NUCLEOTIDE SEQUENCE</scope>
    <source>
        <strain evidence="1">BCRC 34297</strain>
    </source>
</reference>
<gene>
    <name evidence="1" type="ORF">GGI19_000847</name>
</gene>
<name>A0A9W8H2T3_9FUNG</name>